<evidence type="ECO:0000313" key="2">
    <source>
        <dbReference type="Proteomes" id="UP000694308"/>
    </source>
</evidence>
<dbReference type="AlphaFoldDB" id="A0A949TEX2"/>
<protein>
    <recommendedName>
        <fullName evidence="3">ParB/Sulfiredoxin domain-containing protein</fullName>
    </recommendedName>
</protein>
<dbReference type="Proteomes" id="UP000694308">
    <property type="component" value="Unassembled WGS sequence"/>
</dbReference>
<name>A0A949TEX2_9CLOT</name>
<dbReference type="EMBL" id="JAEEGC010000006">
    <property type="protein sequence ID" value="MBV7271524.1"/>
    <property type="molecule type" value="Genomic_DNA"/>
</dbReference>
<keyword evidence="2" id="KW-1185">Reference proteome</keyword>
<evidence type="ECO:0008006" key="3">
    <source>
        <dbReference type="Google" id="ProtNLM"/>
    </source>
</evidence>
<evidence type="ECO:0000313" key="1">
    <source>
        <dbReference type="EMBL" id="MBV7271524.1"/>
    </source>
</evidence>
<reference evidence="1" key="1">
    <citation type="submission" date="2020-12" db="EMBL/GenBank/DDBJ databases">
        <title>Clostridium thailandense sp. nov., a novel acetogenic bacterium isolated from peat land soil in Thailand.</title>
        <authorList>
            <person name="Chaikitkaew S."/>
            <person name="Birkeland N.K."/>
        </authorList>
    </citation>
    <scope>NUCLEOTIDE SEQUENCE</scope>
    <source>
        <strain evidence="1">PL3</strain>
    </source>
</reference>
<organism evidence="1 2">
    <name type="scientific">Clostridium thailandense</name>
    <dbReference type="NCBI Taxonomy" id="2794346"/>
    <lineage>
        <taxon>Bacteria</taxon>
        <taxon>Bacillati</taxon>
        <taxon>Bacillota</taxon>
        <taxon>Clostridia</taxon>
        <taxon>Eubacteriales</taxon>
        <taxon>Clostridiaceae</taxon>
        <taxon>Clostridium</taxon>
    </lineage>
</organism>
<proteinExistence type="predicted"/>
<comment type="caution">
    <text evidence="1">The sequence shown here is derived from an EMBL/GenBank/DDBJ whole genome shotgun (WGS) entry which is preliminary data.</text>
</comment>
<gene>
    <name evidence="1" type="ORF">I6U48_01145</name>
</gene>
<sequence length="500" mass="58572">MATKNELIGNYFCNKYALNGEEEVYIEWVNAQQLLVADRIDLMAKYYYVWCKERDYDMTWPKELYEEHIKAFSQGTFSEPGNPEKRTLESYIETFDNLISSIREKGVSSDVSAIPVNASGVIMDGAHRVAIAAALNMQVPVVRVNCEYPPNNYRLFNNRFLEEKYLDFMIYLFIILHADSHLICMWPKAIGANKEKITEAETIINNEFTVVYSKKIDVTYNGLRNIMVQTYCGFDWMGGLENNYTGATSKADECYDVDKPICIYVIQDSNLNHIIKVKEKIREIFGMGKHSLHINDTHEETVMLAQIFLNYNTLEFINNTVPDRNVELNKKIFLYKSKLINNLLNFEEFVIDSSAVIALYNLRDANDIDYITCSQDIKKVESLLGESHVNYLKYYQMTATNIIYNPECYFYYFGLKFIIISLVKKMKENRGEEKDKLDVILINGLKKNVSPNQRVKKIFLTYKLTFRRTYHRNRENLRNWMINNGSLEGYHKIRKLIRRE</sequence>
<accession>A0A949TEX2</accession>
<dbReference type="RefSeq" id="WP_218318563.1">
    <property type="nucleotide sequence ID" value="NZ_JAEEGC010000006.1"/>
</dbReference>